<organism evidence="1 2">
    <name type="scientific">Oceaniferula flava</name>
    <dbReference type="NCBI Taxonomy" id="2800421"/>
    <lineage>
        <taxon>Bacteria</taxon>
        <taxon>Pseudomonadati</taxon>
        <taxon>Verrucomicrobiota</taxon>
        <taxon>Verrucomicrobiia</taxon>
        <taxon>Verrucomicrobiales</taxon>
        <taxon>Verrucomicrobiaceae</taxon>
        <taxon>Oceaniferula</taxon>
    </lineage>
</organism>
<gene>
    <name evidence="1" type="ORF">JIN83_01095</name>
</gene>
<name>A0AAE2VCQ2_9BACT</name>
<dbReference type="RefSeq" id="WP_309488141.1">
    <property type="nucleotide sequence ID" value="NZ_JAENIG010000001.1"/>
</dbReference>
<dbReference type="Proteomes" id="UP000634206">
    <property type="component" value="Unassembled WGS sequence"/>
</dbReference>
<dbReference type="AlphaFoldDB" id="A0AAE2VCQ2"/>
<accession>A0AAE2VCQ2</accession>
<sequence length="80" mass="9814">MQKHQWREEVEEGTMMYRATYHAGVWKLYSQLKGDEEWDHHDPIEVELLEKLREVMWNKYQRGRCPHKLVTKIDKMLGKD</sequence>
<protein>
    <submittedName>
        <fullName evidence="1">Uncharacterized protein</fullName>
    </submittedName>
</protein>
<comment type="caution">
    <text evidence="1">The sequence shown here is derived from an EMBL/GenBank/DDBJ whole genome shotgun (WGS) entry which is preliminary data.</text>
</comment>
<dbReference type="EMBL" id="JAENIG010000001">
    <property type="protein sequence ID" value="MBK1853544.1"/>
    <property type="molecule type" value="Genomic_DNA"/>
</dbReference>
<evidence type="ECO:0000313" key="1">
    <source>
        <dbReference type="EMBL" id="MBK1853544.1"/>
    </source>
</evidence>
<keyword evidence="2" id="KW-1185">Reference proteome</keyword>
<proteinExistence type="predicted"/>
<evidence type="ECO:0000313" key="2">
    <source>
        <dbReference type="Proteomes" id="UP000634206"/>
    </source>
</evidence>
<reference evidence="1" key="1">
    <citation type="submission" date="2021-01" db="EMBL/GenBank/DDBJ databases">
        <title>Modified the classification status of verrucomicrobia.</title>
        <authorList>
            <person name="Feng X."/>
        </authorList>
    </citation>
    <scope>NUCLEOTIDE SEQUENCE</scope>
    <source>
        <strain evidence="1">5K15</strain>
    </source>
</reference>